<reference evidence="3" key="1">
    <citation type="submission" date="2023-10" db="EMBL/GenBank/DDBJ databases">
        <authorList>
            <person name="Chen Y."/>
            <person name="Shah S."/>
            <person name="Dougan E. K."/>
            <person name="Thang M."/>
            <person name="Chan C."/>
        </authorList>
    </citation>
    <scope>NUCLEOTIDE SEQUENCE [LARGE SCALE GENOMIC DNA]</scope>
</reference>
<dbReference type="Proteomes" id="UP001189429">
    <property type="component" value="Unassembled WGS sequence"/>
</dbReference>
<feature type="compositionally biased region" description="Low complexity" evidence="1">
    <location>
        <begin position="637"/>
        <end position="653"/>
    </location>
</feature>
<dbReference type="PANTHER" id="PTHR43908">
    <property type="entry name" value="AT29763P-RELATED"/>
    <property type="match status" value="1"/>
</dbReference>
<dbReference type="InterPro" id="IPR036869">
    <property type="entry name" value="J_dom_sf"/>
</dbReference>
<gene>
    <name evidence="3" type="ORF">PCOR1329_LOCUS32487</name>
</gene>
<name>A0ABN9STI3_9DINO</name>
<dbReference type="InterPro" id="IPR051100">
    <property type="entry name" value="DnaJ_subfamily_B/C"/>
</dbReference>
<dbReference type="SUPFAM" id="SSF46565">
    <property type="entry name" value="Chaperone J-domain"/>
    <property type="match status" value="1"/>
</dbReference>
<feature type="domain" description="J" evidence="2">
    <location>
        <begin position="307"/>
        <end position="360"/>
    </location>
</feature>
<feature type="compositionally biased region" description="Gly residues" evidence="1">
    <location>
        <begin position="395"/>
        <end position="406"/>
    </location>
</feature>
<dbReference type="Pfam" id="PF00226">
    <property type="entry name" value="DnaJ"/>
    <property type="match status" value="1"/>
</dbReference>
<dbReference type="PRINTS" id="PR00625">
    <property type="entry name" value="JDOMAIN"/>
</dbReference>
<feature type="region of interest" description="Disordered" evidence="1">
    <location>
        <begin position="730"/>
        <end position="770"/>
    </location>
</feature>
<comment type="caution">
    <text evidence="3">The sequence shown here is derived from an EMBL/GenBank/DDBJ whole genome shotgun (WGS) entry which is preliminary data.</text>
</comment>
<dbReference type="PROSITE" id="PS50076">
    <property type="entry name" value="DNAJ_2"/>
    <property type="match status" value="1"/>
</dbReference>
<organism evidence="3 4">
    <name type="scientific">Prorocentrum cordatum</name>
    <dbReference type="NCBI Taxonomy" id="2364126"/>
    <lineage>
        <taxon>Eukaryota</taxon>
        <taxon>Sar</taxon>
        <taxon>Alveolata</taxon>
        <taxon>Dinophyceae</taxon>
        <taxon>Prorocentrales</taxon>
        <taxon>Prorocentraceae</taxon>
        <taxon>Prorocentrum</taxon>
    </lineage>
</organism>
<evidence type="ECO:0000313" key="3">
    <source>
        <dbReference type="EMBL" id="CAK0835778.1"/>
    </source>
</evidence>
<dbReference type="SMART" id="SM00271">
    <property type="entry name" value="DnaJ"/>
    <property type="match status" value="1"/>
</dbReference>
<evidence type="ECO:0000256" key="1">
    <source>
        <dbReference type="SAM" id="MobiDB-lite"/>
    </source>
</evidence>
<feature type="compositionally biased region" description="Low complexity" evidence="1">
    <location>
        <begin position="671"/>
        <end position="689"/>
    </location>
</feature>
<proteinExistence type="predicted"/>
<feature type="region of interest" description="Disordered" evidence="1">
    <location>
        <begin position="632"/>
        <end position="697"/>
    </location>
</feature>
<dbReference type="InterPro" id="IPR001623">
    <property type="entry name" value="DnaJ_domain"/>
</dbReference>
<feature type="region of interest" description="Disordered" evidence="1">
    <location>
        <begin position="361"/>
        <end position="450"/>
    </location>
</feature>
<accession>A0ABN9STI3</accession>
<evidence type="ECO:0000313" key="4">
    <source>
        <dbReference type="Proteomes" id="UP001189429"/>
    </source>
</evidence>
<protein>
    <recommendedName>
        <fullName evidence="2">J domain-containing protein</fullName>
    </recommendedName>
</protein>
<feature type="compositionally biased region" description="Pro residues" evidence="1">
    <location>
        <begin position="368"/>
        <end position="391"/>
    </location>
</feature>
<keyword evidence="4" id="KW-1185">Reference proteome</keyword>
<dbReference type="CDD" id="cd06257">
    <property type="entry name" value="DnaJ"/>
    <property type="match status" value="1"/>
</dbReference>
<sequence>MPLSGFHSRWARSPSTRLTSMSTYWGVSTSAVTAMFKTVVGVFTNGLVLNPFGCSAPLLDFAAARRQAKRRREQAALPHLPGIRLVACGGGAPRLGPSLLGEVCARQIGRWLAGESSGELACLYLGEVTFPELPGGELQTSLAVVAGMLADPSLQRSCTSQLLETTFALAPAKAAQGAVHEVLELASADVADNGDVLASAIEHALAVLEAGAAREGPSRRMEAEVRRELVRALLPGACGTVDDTDPVNDRQLLRELAQTPQQASEAASQKAAACLRREAQALDGYLVRLLRLKRALALRLDQWEKVDHYAILGVSSSCSDKELRNAYRKACLRLHPDKGGDKEQFQRLQDAYAFLLEERERQGRAAPAPAPRPPGASEPPAPGGPPGPDVPAAPGGPGAARGGGAAPGLSRSRARPGRPAPAPRPQRRRSHGETSPGVLEECASSAEERARSAEDAAARVQALRKAVGGEGLERLRAAQEAGEALQRLSRAAGELGPRLGELAMEVAECSLALSARFSAVPASMLLTDVALSCTFEACRMQHAARQLLEVGRDTASTLQALKSSLDMGRVVGTVDGETLKLSLGLLGKAAARMLSSLRQLASAVRDAAQRGRQCGARAKMVAAFAERRAASEEAAADEPAAAAIGGPEGWAPGQPAPEASTGPEGRGAPDGQGAQQGAAPAAPCGGQPQVAPPPPGCAQAAAMARLLEARMQNDRLLRQLNADVLHLQQRSRTSRGSWASPRPWRPCPSAPGRRRRASPPRCCRPPPRSRLRSWAGWRRPRLRRPWRGSSSGTSASWRSRAAIVPRTCGRNSCGWRRCWTRTDCRRRCRRRSGLSWQRRCHREGSRSRPWAAGWRPCGVPQWPPGWPEVRRSGPAGEYGWHAELKPPKRQVLLEASERTLSVEHPNTLCWW</sequence>
<dbReference type="Gene3D" id="1.10.287.110">
    <property type="entry name" value="DnaJ domain"/>
    <property type="match status" value="1"/>
</dbReference>
<evidence type="ECO:0000259" key="2">
    <source>
        <dbReference type="PROSITE" id="PS50076"/>
    </source>
</evidence>
<dbReference type="EMBL" id="CAUYUJ010013213">
    <property type="protein sequence ID" value="CAK0835778.1"/>
    <property type="molecule type" value="Genomic_DNA"/>
</dbReference>